<sequence>MDESTVTDTLGTRLARAIAAKDEAALRGVLAVDVDFKGLTPGRLWEGTGPDDVVATLFGAWFEPEDRIERVVDLSEGADVADTSHVSYRFDLATPTGSYVAEQQAYYRGDGTIAHLRMMCSGFRPR</sequence>
<dbReference type="Proteomes" id="UP001204524">
    <property type="component" value="Unassembled WGS sequence"/>
</dbReference>
<gene>
    <name evidence="1" type="ORF">NCI01_16990</name>
</gene>
<evidence type="ECO:0000313" key="1">
    <source>
        <dbReference type="EMBL" id="MCP3423503.1"/>
    </source>
</evidence>
<name>A0ABT1L2K7_9ACTN</name>
<accession>A0ABT1L2K7</accession>
<reference evidence="1 2" key="1">
    <citation type="submission" date="2022-06" db="EMBL/GenBank/DDBJ databases">
        <authorList>
            <person name="So Y."/>
        </authorList>
    </citation>
    <scope>NUCLEOTIDE SEQUENCE [LARGE SCALE GENOMIC DNA]</scope>
    <source>
        <strain evidence="1 2">STR3</strain>
    </source>
</reference>
<evidence type="ECO:0000313" key="2">
    <source>
        <dbReference type="Proteomes" id="UP001204524"/>
    </source>
</evidence>
<keyword evidence="2" id="KW-1185">Reference proteome</keyword>
<dbReference type="EMBL" id="JANARS010000007">
    <property type="protein sequence ID" value="MCP3423503.1"/>
    <property type="molecule type" value="Genomic_DNA"/>
</dbReference>
<organism evidence="1 2">
    <name type="scientific">Nocardioides pinisoli</name>
    <dbReference type="NCBI Taxonomy" id="2950279"/>
    <lineage>
        <taxon>Bacteria</taxon>
        <taxon>Bacillati</taxon>
        <taxon>Actinomycetota</taxon>
        <taxon>Actinomycetes</taxon>
        <taxon>Propionibacteriales</taxon>
        <taxon>Nocardioidaceae</taxon>
        <taxon>Nocardioides</taxon>
    </lineage>
</organism>
<comment type="caution">
    <text evidence="1">The sequence shown here is derived from an EMBL/GenBank/DDBJ whole genome shotgun (WGS) entry which is preliminary data.</text>
</comment>
<proteinExistence type="predicted"/>
<evidence type="ECO:0008006" key="3">
    <source>
        <dbReference type="Google" id="ProtNLM"/>
    </source>
</evidence>
<dbReference type="RefSeq" id="WP_254182674.1">
    <property type="nucleotide sequence ID" value="NZ_JANARS010000007.1"/>
</dbReference>
<protein>
    <recommendedName>
        <fullName evidence="3">Nuclear transport factor 2 family protein</fullName>
    </recommendedName>
</protein>